<proteinExistence type="predicted"/>
<dbReference type="SUPFAM" id="SSF69360">
    <property type="entry name" value="Cell wall binding repeat"/>
    <property type="match status" value="1"/>
</dbReference>
<protein>
    <submittedName>
        <fullName evidence="3">Uncharacterized protein</fullName>
    </submittedName>
</protein>
<dbReference type="RefSeq" id="WP_120197917.1">
    <property type="nucleotide sequence ID" value="NZ_MCIA01000031.1"/>
</dbReference>
<keyword evidence="2" id="KW-0732">Signal</keyword>
<evidence type="ECO:0000313" key="4">
    <source>
        <dbReference type="Proteomes" id="UP000284277"/>
    </source>
</evidence>
<dbReference type="AlphaFoldDB" id="A0A419SYN6"/>
<evidence type="ECO:0000313" key="3">
    <source>
        <dbReference type="EMBL" id="RKD30354.1"/>
    </source>
</evidence>
<comment type="caution">
    <text evidence="3">The sequence shown here is derived from an EMBL/GenBank/DDBJ whole genome shotgun (WGS) entry which is preliminary data.</text>
</comment>
<dbReference type="OrthoDB" id="1864143at2"/>
<dbReference type="EMBL" id="MCIA01000031">
    <property type="protein sequence ID" value="RKD30354.1"/>
    <property type="molecule type" value="Genomic_DNA"/>
</dbReference>
<dbReference type="InterPro" id="IPR018337">
    <property type="entry name" value="Cell_wall/Cho-bd_repeat"/>
</dbReference>
<dbReference type="Gene3D" id="2.10.270.10">
    <property type="entry name" value="Cholin Binding"/>
    <property type="match status" value="1"/>
</dbReference>
<feature type="signal peptide" evidence="2">
    <location>
        <begin position="1"/>
        <end position="24"/>
    </location>
</feature>
<evidence type="ECO:0000256" key="1">
    <source>
        <dbReference type="ARBA" id="ARBA00022737"/>
    </source>
</evidence>
<dbReference type="Proteomes" id="UP000284277">
    <property type="component" value="Unassembled WGS sequence"/>
</dbReference>
<keyword evidence="4" id="KW-1185">Reference proteome</keyword>
<keyword evidence="1" id="KW-0677">Repeat</keyword>
<dbReference type="Pfam" id="PF19085">
    <property type="entry name" value="Choline_bind_2"/>
    <property type="match status" value="1"/>
</dbReference>
<name>A0A419SYN6_9FIRM</name>
<evidence type="ECO:0000256" key="2">
    <source>
        <dbReference type="SAM" id="SignalP"/>
    </source>
</evidence>
<feature type="chain" id="PRO_5019521694" evidence="2">
    <location>
        <begin position="25"/>
        <end position="336"/>
    </location>
</feature>
<reference evidence="3 4" key="1">
    <citation type="submission" date="2016-08" db="EMBL/GenBank/DDBJ databases">
        <title>A new outlook on sporulation: Clostridium algidixylanolyticum.</title>
        <authorList>
            <person name="Poppleton D.I."/>
            <person name="Gribaldo S."/>
        </authorList>
    </citation>
    <scope>NUCLEOTIDE SEQUENCE [LARGE SCALE GENOMIC DNA]</scope>
    <source>
        <strain evidence="3 4">SPL73</strain>
    </source>
</reference>
<sequence length="336" mass="37524">MKHSIKIFTVALLLSLFMTSSAFAGTWKEDSNGWRWQEKEQLSPVSSWEWIDSNKDGMAERYYFDENGYLLTNTTTPDGYTVNEAGAWVADGIVRQKAANPAAASTAKKEGKELYFNAIQKSSELTGLDVSGDIHMSLTYSDMEIPISMKLGLKYHDINTPNMEFLSESAMQMLGTKDSHQSFYTNGTYYSNGGANKKYQMKIGHEDMTKNLTLGGLTGQFWAFIDNVQIADNESGGKTLLYASSGEGMESYLSNINNRIWPLLNELDYKIDGISGKAFLTPEGYFSKEDITVYMTVDEDDDTAGFTMNIRLDYNNPGQTVAISFPSTEGYEVVVY</sequence>
<organism evidence="3 4">
    <name type="scientific">Lacrimispora algidixylanolytica</name>
    <dbReference type="NCBI Taxonomy" id="94868"/>
    <lineage>
        <taxon>Bacteria</taxon>
        <taxon>Bacillati</taxon>
        <taxon>Bacillota</taxon>
        <taxon>Clostridia</taxon>
        <taxon>Lachnospirales</taxon>
        <taxon>Lachnospiraceae</taxon>
        <taxon>Lacrimispora</taxon>
    </lineage>
</organism>
<accession>A0A419SYN6</accession>
<gene>
    <name evidence="3" type="ORF">BET01_07115</name>
</gene>